<organism evidence="2 3">
    <name type="scientific">Hylemonella gracilis ATCC 19624</name>
    <dbReference type="NCBI Taxonomy" id="887062"/>
    <lineage>
        <taxon>Bacteria</taxon>
        <taxon>Pseudomonadati</taxon>
        <taxon>Pseudomonadota</taxon>
        <taxon>Betaproteobacteria</taxon>
        <taxon>Burkholderiales</taxon>
        <taxon>Comamonadaceae</taxon>
        <taxon>Hylemonella</taxon>
    </lineage>
</organism>
<dbReference type="eggNOG" id="COG3135">
    <property type="taxonomic scope" value="Bacteria"/>
</dbReference>
<keyword evidence="1" id="KW-1133">Transmembrane helix</keyword>
<gene>
    <name evidence="2" type="ORF">HGR_03577</name>
</gene>
<comment type="caution">
    <text evidence="2">The sequence shown here is derived from an EMBL/GenBank/DDBJ whole genome shotgun (WGS) entry which is preliminary data.</text>
</comment>
<evidence type="ECO:0000313" key="2">
    <source>
        <dbReference type="EMBL" id="EGI77979.1"/>
    </source>
</evidence>
<dbReference type="PANTHER" id="PTHR30199">
    <property type="entry name" value="MFS FAMILY TRANSPORTER, PREDICTED SUBSTRATE BENZOATE"/>
    <property type="match status" value="1"/>
</dbReference>
<feature type="transmembrane region" description="Helical" evidence="1">
    <location>
        <begin position="351"/>
        <end position="384"/>
    </location>
</feature>
<dbReference type="OrthoDB" id="9792424at2"/>
<feature type="transmembrane region" description="Helical" evidence="1">
    <location>
        <begin position="97"/>
        <end position="116"/>
    </location>
</feature>
<reference evidence="2 3" key="1">
    <citation type="journal article" date="2011" name="EMBO J.">
        <title>Structural diversity of bacterial flagellar motors.</title>
        <authorList>
            <person name="Chen S."/>
            <person name="Beeby M."/>
            <person name="Murphy G.E."/>
            <person name="Leadbetter J.R."/>
            <person name="Hendrixson D.R."/>
            <person name="Briegel A."/>
            <person name="Li Z."/>
            <person name="Shi J."/>
            <person name="Tocheva E.I."/>
            <person name="Muller A."/>
            <person name="Dobro M.J."/>
            <person name="Jensen G.J."/>
        </authorList>
    </citation>
    <scope>NUCLEOTIDE SEQUENCE [LARGE SCALE GENOMIC DNA]</scope>
    <source>
        <strain evidence="2 3">ATCC 19624</strain>
    </source>
</reference>
<keyword evidence="1" id="KW-0472">Membrane</keyword>
<feature type="transmembrane region" description="Helical" evidence="1">
    <location>
        <begin position="46"/>
        <end position="65"/>
    </location>
</feature>
<dbReference type="InterPro" id="IPR004711">
    <property type="entry name" value="Benzoate_Transporter"/>
</dbReference>
<dbReference type="GO" id="GO:0005886">
    <property type="term" value="C:plasma membrane"/>
    <property type="evidence" value="ECO:0007669"/>
    <property type="project" value="TreeGrafter"/>
</dbReference>
<keyword evidence="3" id="KW-1185">Reference proteome</keyword>
<sequence>MRFFKDLQLSAASAGFVAVLVGFTSSVALVFQAAQSFGATPEEISSWMWALGLGMGLCSALPSLLLRQPVMVAWSTPGAAVLAAAGLAGGFSMAEAIGAFIVSAALITVAGATGWFERVMNRIPMALAAALLAGVLARFGLNAFGAAQTALPLVLLMLATYLLGKRFVPRYAVPLTLVVAVTYAALRGQLAWKTVSFSLAVPVFTMPQFTLSAIVSLALPLFVVTMASQNLPGVAAIRAAGYDMPISRLLTMTGVATLVLAPFGAFALNFSAITAAICMGREAHEDKAKRYTAAVVCGLLYVLVGVFGATVTGLLLAFPKELVAAIAGLALLGSIAGALASAFAQEDQREAALITFLVTLSGVVIAGVGSAFWGVVAGTVALGVRRK</sequence>
<dbReference type="NCBIfam" id="TIGR00843">
    <property type="entry name" value="benE"/>
    <property type="match status" value="1"/>
</dbReference>
<protein>
    <submittedName>
        <fullName evidence="2">Benzoate transporter</fullName>
    </submittedName>
</protein>
<evidence type="ECO:0000313" key="3">
    <source>
        <dbReference type="Proteomes" id="UP000016368"/>
    </source>
</evidence>
<feature type="transmembrane region" description="Helical" evidence="1">
    <location>
        <begin position="249"/>
        <end position="273"/>
    </location>
</feature>
<dbReference type="RefSeq" id="WP_006296695.1">
    <property type="nucleotide sequence ID" value="NZ_AEGR01000039.1"/>
</dbReference>
<feature type="transmembrane region" description="Helical" evidence="1">
    <location>
        <begin position="323"/>
        <end position="345"/>
    </location>
</feature>
<name>F3KQJ6_9BURK</name>
<dbReference type="AlphaFoldDB" id="F3KQJ6"/>
<evidence type="ECO:0000256" key="1">
    <source>
        <dbReference type="SAM" id="Phobius"/>
    </source>
</evidence>
<feature type="transmembrane region" description="Helical" evidence="1">
    <location>
        <begin position="293"/>
        <end position="316"/>
    </location>
</feature>
<dbReference type="EMBL" id="AEGR01000039">
    <property type="protein sequence ID" value="EGI77979.1"/>
    <property type="molecule type" value="Genomic_DNA"/>
</dbReference>
<feature type="transmembrane region" description="Helical" evidence="1">
    <location>
        <begin position="147"/>
        <end position="164"/>
    </location>
</feature>
<accession>F3KQJ6</accession>
<proteinExistence type="predicted"/>
<feature type="transmembrane region" description="Helical" evidence="1">
    <location>
        <begin position="12"/>
        <end position="34"/>
    </location>
</feature>
<dbReference type="GO" id="GO:0042925">
    <property type="term" value="F:benzoate transmembrane transporter activity"/>
    <property type="evidence" value="ECO:0007669"/>
    <property type="project" value="InterPro"/>
</dbReference>
<dbReference type="Pfam" id="PF03594">
    <property type="entry name" value="BenE"/>
    <property type="match status" value="1"/>
</dbReference>
<dbReference type="Proteomes" id="UP000016368">
    <property type="component" value="Unassembled WGS sequence"/>
</dbReference>
<keyword evidence="1" id="KW-0812">Transmembrane</keyword>
<feature type="transmembrane region" description="Helical" evidence="1">
    <location>
        <begin position="72"/>
        <end position="91"/>
    </location>
</feature>
<feature type="transmembrane region" description="Helical" evidence="1">
    <location>
        <begin position="171"/>
        <end position="189"/>
    </location>
</feature>
<dbReference type="PANTHER" id="PTHR30199:SF0">
    <property type="entry name" value="INNER MEMBRANE PROTEIN YDCO"/>
    <property type="match status" value="1"/>
</dbReference>
<dbReference type="STRING" id="887062.HGR_03577"/>